<feature type="transmembrane region" description="Helical" evidence="2">
    <location>
        <begin position="131"/>
        <end position="152"/>
    </location>
</feature>
<dbReference type="Pfam" id="PF05901">
    <property type="entry name" value="Excalibur"/>
    <property type="match status" value="1"/>
</dbReference>
<feature type="compositionally biased region" description="Low complexity" evidence="1">
    <location>
        <begin position="38"/>
        <end position="66"/>
    </location>
</feature>
<feature type="signal peptide" evidence="3">
    <location>
        <begin position="1"/>
        <end position="27"/>
    </location>
</feature>
<dbReference type="EMBL" id="CP015163">
    <property type="protein sequence ID" value="AXB45929.1"/>
    <property type="molecule type" value="Genomic_DNA"/>
</dbReference>
<keyword evidence="2" id="KW-1133">Transmembrane helix</keyword>
<evidence type="ECO:0000256" key="1">
    <source>
        <dbReference type="SAM" id="MobiDB-lite"/>
    </source>
</evidence>
<dbReference type="SMART" id="SM00894">
    <property type="entry name" value="Excalibur"/>
    <property type="match status" value="1"/>
</dbReference>
<keyword evidence="2" id="KW-0812">Transmembrane</keyword>
<evidence type="ECO:0000259" key="4">
    <source>
        <dbReference type="SMART" id="SM00894"/>
    </source>
</evidence>
<evidence type="ECO:0000313" key="6">
    <source>
        <dbReference type="Proteomes" id="UP000250434"/>
    </source>
</evidence>
<dbReference type="KEGG" id="aab:A4R43_28460"/>
<accession>A0A344LD05</accession>
<evidence type="ECO:0000313" key="5">
    <source>
        <dbReference type="EMBL" id="AXB45929.1"/>
    </source>
</evidence>
<organism evidence="5 6">
    <name type="scientific">Amycolatopsis albispora</name>
    <dbReference type="NCBI Taxonomy" id="1804986"/>
    <lineage>
        <taxon>Bacteria</taxon>
        <taxon>Bacillati</taxon>
        <taxon>Actinomycetota</taxon>
        <taxon>Actinomycetes</taxon>
        <taxon>Pseudonocardiales</taxon>
        <taxon>Pseudonocardiaceae</taxon>
        <taxon>Amycolatopsis</taxon>
    </lineage>
</organism>
<feature type="region of interest" description="Disordered" evidence="1">
    <location>
        <begin position="26"/>
        <end position="127"/>
    </location>
</feature>
<gene>
    <name evidence="5" type="ORF">A4R43_28460</name>
</gene>
<reference evidence="5 6" key="1">
    <citation type="submission" date="2016-04" db="EMBL/GenBank/DDBJ databases">
        <title>Complete genome sequence and analysis of deep-sea sediment isolate, Amycolatopsis sp. WP1.</title>
        <authorList>
            <person name="Wang H."/>
            <person name="Chen S."/>
            <person name="Wu Q."/>
        </authorList>
    </citation>
    <scope>NUCLEOTIDE SEQUENCE [LARGE SCALE GENOMIC DNA]</scope>
    <source>
        <strain evidence="5 6">WP1</strain>
    </source>
</reference>
<evidence type="ECO:0000256" key="2">
    <source>
        <dbReference type="SAM" id="Phobius"/>
    </source>
</evidence>
<protein>
    <recommendedName>
        <fullName evidence="4">Excalibur calcium-binding domain-containing protein</fullName>
    </recommendedName>
</protein>
<dbReference type="InterPro" id="IPR008613">
    <property type="entry name" value="Excalibur_Ca-bd_domain"/>
</dbReference>
<dbReference type="Proteomes" id="UP000250434">
    <property type="component" value="Chromosome"/>
</dbReference>
<keyword evidence="3" id="KW-0732">Signal</keyword>
<evidence type="ECO:0000256" key="3">
    <source>
        <dbReference type="SAM" id="SignalP"/>
    </source>
</evidence>
<dbReference type="OrthoDB" id="5681216at2"/>
<feature type="chain" id="PRO_5016965008" description="Excalibur calcium-binding domain-containing protein" evidence="3">
    <location>
        <begin position="28"/>
        <end position="159"/>
    </location>
</feature>
<feature type="compositionally biased region" description="Basic and acidic residues" evidence="1">
    <location>
        <begin position="84"/>
        <end position="101"/>
    </location>
</feature>
<name>A0A344LD05_9PSEU</name>
<dbReference type="RefSeq" id="WP_113695159.1">
    <property type="nucleotide sequence ID" value="NZ_CP015163.1"/>
</dbReference>
<sequence length="159" mass="15508">MRSFRFAAGAVLTALTTLVLTAGPSLAQQTLPPGPAKPSESSQTSQTSSSSSSPPSSSSSVTSTTSGDKDCADFPTQAAAQAELAKDPSDPHGLDADKDGYACESQFGEPQVKKTPTGGVDTGGAAAGSSLGGVAALGGLTLLGGGAALVLAGRRRAGR</sequence>
<feature type="domain" description="Excalibur calcium-binding" evidence="4">
    <location>
        <begin position="67"/>
        <end position="104"/>
    </location>
</feature>
<keyword evidence="2" id="KW-0472">Membrane</keyword>
<keyword evidence="6" id="KW-1185">Reference proteome</keyword>
<proteinExistence type="predicted"/>
<dbReference type="AlphaFoldDB" id="A0A344LD05"/>